<dbReference type="Proteomes" id="UP001280121">
    <property type="component" value="Unassembled WGS sequence"/>
</dbReference>
<evidence type="ECO:0000313" key="2">
    <source>
        <dbReference type="Proteomes" id="UP001280121"/>
    </source>
</evidence>
<dbReference type="CDD" id="cd06222">
    <property type="entry name" value="RNase_H_like"/>
    <property type="match status" value="1"/>
</dbReference>
<dbReference type="GO" id="GO:0003676">
    <property type="term" value="F:nucleic acid binding"/>
    <property type="evidence" value="ECO:0007669"/>
    <property type="project" value="InterPro"/>
</dbReference>
<comment type="caution">
    <text evidence="1">The sequence shown here is derived from an EMBL/GenBank/DDBJ whole genome shotgun (WGS) entry which is preliminary data.</text>
</comment>
<evidence type="ECO:0008006" key="3">
    <source>
        <dbReference type="Google" id="ProtNLM"/>
    </source>
</evidence>
<dbReference type="PANTHER" id="PTHR31635:SF196">
    <property type="entry name" value="REVERSE TRANSCRIPTASE DOMAIN-CONTAINING PROTEIN-RELATED"/>
    <property type="match status" value="1"/>
</dbReference>
<keyword evidence="2" id="KW-1185">Reference proteome</keyword>
<dbReference type="InterPro" id="IPR044730">
    <property type="entry name" value="RNase_H-like_dom_plant"/>
</dbReference>
<dbReference type="SUPFAM" id="SSF53098">
    <property type="entry name" value="Ribonuclease H-like"/>
    <property type="match status" value="1"/>
</dbReference>
<dbReference type="InterPro" id="IPR012337">
    <property type="entry name" value="RNaseH-like_sf"/>
</dbReference>
<accession>A0AAD9TNG4</accession>
<dbReference type="AlphaFoldDB" id="A0AAD9TNG4"/>
<dbReference type="Gene3D" id="3.30.420.10">
    <property type="entry name" value="Ribonuclease H-like superfamily/Ribonuclease H"/>
    <property type="match status" value="1"/>
</dbReference>
<name>A0AAD9TNG4_9ROSI</name>
<dbReference type="PANTHER" id="PTHR31635">
    <property type="entry name" value="REVERSE TRANSCRIPTASE DOMAIN-CONTAINING PROTEIN-RELATED"/>
    <property type="match status" value="1"/>
</dbReference>
<proteinExistence type="predicted"/>
<evidence type="ECO:0000313" key="1">
    <source>
        <dbReference type="EMBL" id="KAK2639290.1"/>
    </source>
</evidence>
<protein>
    <recommendedName>
        <fullName evidence="3">Reverse transcriptase</fullName>
    </recommendedName>
</protein>
<sequence>MSNGHFEKVASPRPRWGDFYVTKISEKDREDLESVFSVEEVWEALCDCDENNALGPDGLNLNFVKKNWDWIKEYFIRFLHAFYEDELLISDFNCTFIALIPKVKNLESLKDYRPISLVGFMYKVVAKILVNRLKRVMNALIGPTQMAFVKKRQIVDSFVIVEEINFHKLRLVRIGKFMPGEVEWATRSGLFVVKNINRLHSVDHKATGIVKNGSNVVIGGRDKGGYVKEFGSWINYDWLWKVNLRRQLFDWDIEQWKCFKLALDSIQLRDNSLDVLSWSFASSGFFSVSSFKKCLEAHSDPTNMVYDFLWKGQMAGSRCSMCRGISESFDHVFHLCDWSSKLWKSCMGWWDVNVCLLSSIKERVLGWNALCPSSSRSRFWSILFFVIVWSIWEYRNDFIFKGTEANIGKSWLPPIVSNFRFFVDGSSRGNSSNAGISGVLRDHYGKIICLFSYYVGAANAISIEIYAIHMACQLSIDKQMFYGLISLS</sequence>
<dbReference type="InterPro" id="IPR036397">
    <property type="entry name" value="RNaseH_sf"/>
</dbReference>
<dbReference type="EMBL" id="JANJYI010000008">
    <property type="protein sequence ID" value="KAK2639290.1"/>
    <property type="molecule type" value="Genomic_DNA"/>
</dbReference>
<organism evidence="1 2">
    <name type="scientific">Dipteronia dyeriana</name>
    <dbReference type="NCBI Taxonomy" id="168575"/>
    <lineage>
        <taxon>Eukaryota</taxon>
        <taxon>Viridiplantae</taxon>
        <taxon>Streptophyta</taxon>
        <taxon>Embryophyta</taxon>
        <taxon>Tracheophyta</taxon>
        <taxon>Spermatophyta</taxon>
        <taxon>Magnoliopsida</taxon>
        <taxon>eudicotyledons</taxon>
        <taxon>Gunneridae</taxon>
        <taxon>Pentapetalae</taxon>
        <taxon>rosids</taxon>
        <taxon>malvids</taxon>
        <taxon>Sapindales</taxon>
        <taxon>Sapindaceae</taxon>
        <taxon>Hippocastanoideae</taxon>
        <taxon>Acereae</taxon>
        <taxon>Dipteronia</taxon>
    </lineage>
</organism>
<reference evidence="1" key="1">
    <citation type="journal article" date="2023" name="Plant J.">
        <title>Genome sequences and population genomics provide insights into the demographic history, inbreeding, and mutation load of two 'living fossil' tree species of Dipteronia.</title>
        <authorList>
            <person name="Feng Y."/>
            <person name="Comes H.P."/>
            <person name="Chen J."/>
            <person name="Zhu S."/>
            <person name="Lu R."/>
            <person name="Zhang X."/>
            <person name="Li P."/>
            <person name="Qiu J."/>
            <person name="Olsen K.M."/>
            <person name="Qiu Y."/>
        </authorList>
    </citation>
    <scope>NUCLEOTIDE SEQUENCE</scope>
    <source>
        <strain evidence="1">KIB01</strain>
    </source>
</reference>
<gene>
    <name evidence="1" type="ORF">Ddye_027085</name>
</gene>